<organism evidence="2 3">
    <name type="scientific">Cuscuta epithymum</name>
    <dbReference type="NCBI Taxonomy" id="186058"/>
    <lineage>
        <taxon>Eukaryota</taxon>
        <taxon>Viridiplantae</taxon>
        <taxon>Streptophyta</taxon>
        <taxon>Embryophyta</taxon>
        <taxon>Tracheophyta</taxon>
        <taxon>Spermatophyta</taxon>
        <taxon>Magnoliopsida</taxon>
        <taxon>eudicotyledons</taxon>
        <taxon>Gunneridae</taxon>
        <taxon>Pentapetalae</taxon>
        <taxon>asterids</taxon>
        <taxon>lamiids</taxon>
        <taxon>Solanales</taxon>
        <taxon>Convolvulaceae</taxon>
        <taxon>Cuscuteae</taxon>
        <taxon>Cuscuta</taxon>
        <taxon>Cuscuta subgen. Cuscuta</taxon>
    </lineage>
</organism>
<evidence type="ECO:0000313" key="3">
    <source>
        <dbReference type="Proteomes" id="UP001152523"/>
    </source>
</evidence>
<keyword evidence="1" id="KW-0812">Transmembrane</keyword>
<dbReference type="Proteomes" id="UP001152523">
    <property type="component" value="Unassembled WGS sequence"/>
</dbReference>
<accession>A0AAV0D5B8</accession>
<gene>
    <name evidence="2" type="ORF">CEPIT_LOCUS11735</name>
</gene>
<proteinExistence type="predicted"/>
<sequence>MGSCVAWYPFMLMLAISFAFSITNVLLKKLIISTIFLAPIALFVERNTSQNLPHAFRVPFLFMQLLEYTSTTYACGFLNIVPVVTFLMAMPSAQVSNQDNSHTPPQDV</sequence>
<dbReference type="AlphaFoldDB" id="A0AAV0D5B8"/>
<evidence type="ECO:0000256" key="1">
    <source>
        <dbReference type="SAM" id="Phobius"/>
    </source>
</evidence>
<keyword evidence="1" id="KW-1133">Transmembrane helix</keyword>
<keyword evidence="1" id="KW-0472">Membrane</keyword>
<evidence type="ECO:0000313" key="2">
    <source>
        <dbReference type="EMBL" id="CAH9091508.1"/>
    </source>
</evidence>
<protein>
    <submittedName>
        <fullName evidence="2">Uncharacterized protein</fullName>
    </submittedName>
</protein>
<keyword evidence="3" id="KW-1185">Reference proteome</keyword>
<name>A0AAV0D5B8_9ASTE</name>
<reference evidence="2" key="1">
    <citation type="submission" date="2022-07" db="EMBL/GenBank/DDBJ databases">
        <authorList>
            <person name="Macas J."/>
            <person name="Novak P."/>
            <person name="Neumann P."/>
        </authorList>
    </citation>
    <scope>NUCLEOTIDE SEQUENCE</scope>
</reference>
<comment type="caution">
    <text evidence="2">The sequence shown here is derived from an EMBL/GenBank/DDBJ whole genome shotgun (WGS) entry which is preliminary data.</text>
</comment>
<dbReference type="EMBL" id="CAMAPF010000069">
    <property type="protein sequence ID" value="CAH9091508.1"/>
    <property type="molecule type" value="Genomic_DNA"/>
</dbReference>
<feature type="transmembrane region" description="Helical" evidence="1">
    <location>
        <begin position="6"/>
        <end position="27"/>
    </location>
</feature>